<reference evidence="3" key="1">
    <citation type="submission" date="2021-02" db="EMBL/GenBank/DDBJ databases">
        <title>Fulvivirga sp. S481 isolated from sea water.</title>
        <authorList>
            <person name="Bae S.S."/>
            <person name="Baek K."/>
        </authorList>
    </citation>
    <scope>NUCLEOTIDE SEQUENCE</scope>
    <source>
        <strain evidence="3">S481</strain>
    </source>
</reference>
<feature type="domain" description="Beta-lactamase-related" evidence="2">
    <location>
        <begin position="46"/>
        <end position="371"/>
    </location>
</feature>
<dbReference type="Gene3D" id="3.40.710.10">
    <property type="entry name" value="DD-peptidase/beta-lactamase superfamily"/>
    <property type="match status" value="1"/>
</dbReference>
<sequence length="394" mass="44327">MKYLFLSILILVLFGACEDDPVFEPSHYFCDSGIDNITAGFDYQELQDLIDEMVASGVPGVMMSVNYDDTIRWSGSSGKADLANNIDLSPCNITRVGSTVKTFTAIAILLLQEEGKLHLDDLVSQYLDNNILQGLANAKQASIRQLLQHSSGIYNYIANPRFQTASLNDLTKTWQPKELLDYARNEAAEFSPGSDVQYSNTNYILLGKIIEAIEQKPFYEVFAERIFKPLNLSNTRFAATDPIPDGIIQGYIDLYSNLNVINSTEYSGWDYFTADGGLISNSNDLNVFLHQLFNGYIIQESSLNEMITWKAPKKQDSETFDTYYGLGIFRIDTDFGPAYMHSGDAIGYFASMVYFPNYNVTITWATNGNYGKIDDFTQSKEAMEKIFKTLLKDK</sequence>
<dbReference type="AlphaFoldDB" id="A0A974WG19"/>
<evidence type="ECO:0000313" key="3">
    <source>
        <dbReference type="EMBL" id="QSE97844.1"/>
    </source>
</evidence>
<dbReference type="InterPro" id="IPR001466">
    <property type="entry name" value="Beta-lactam-related"/>
</dbReference>
<keyword evidence="1" id="KW-0732">Signal</keyword>
<dbReference type="KEGG" id="fuv:JR347_01775"/>
<dbReference type="PANTHER" id="PTHR46825">
    <property type="entry name" value="D-ALANYL-D-ALANINE-CARBOXYPEPTIDASE/ENDOPEPTIDASE AMPH"/>
    <property type="match status" value="1"/>
</dbReference>
<dbReference type="PROSITE" id="PS51257">
    <property type="entry name" value="PROKAR_LIPOPROTEIN"/>
    <property type="match status" value="1"/>
</dbReference>
<gene>
    <name evidence="3" type="ORF">JR347_01775</name>
</gene>
<evidence type="ECO:0000259" key="2">
    <source>
        <dbReference type="Pfam" id="PF00144"/>
    </source>
</evidence>
<dbReference type="PANTHER" id="PTHR46825:SF7">
    <property type="entry name" value="D-ALANYL-D-ALANINE CARBOXYPEPTIDASE"/>
    <property type="match status" value="1"/>
</dbReference>
<dbReference type="Pfam" id="PF00144">
    <property type="entry name" value="Beta-lactamase"/>
    <property type="match status" value="1"/>
</dbReference>
<accession>A0A974WG19</accession>
<feature type="signal peptide" evidence="1">
    <location>
        <begin position="1"/>
        <end position="18"/>
    </location>
</feature>
<evidence type="ECO:0000313" key="4">
    <source>
        <dbReference type="Proteomes" id="UP000662783"/>
    </source>
</evidence>
<keyword evidence="4" id="KW-1185">Reference proteome</keyword>
<name>A0A974WG19_9BACT</name>
<dbReference type="SUPFAM" id="SSF56601">
    <property type="entry name" value="beta-lactamase/transpeptidase-like"/>
    <property type="match status" value="1"/>
</dbReference>
<dbReference type="InterPro" id="IPR050491">
    <property type="entry name" value="AmpC-like"/>
</dbReference>
<dbReference type="InterPro" id="IPR012338">
    <property type="entry name" value="Beta-lactam/transpept-like"/>
</dbReference>
<proteinExistence type="predicted"/>
<organism evidence="3 4">
    <name type="scientific">Fulvivirga lutea</name>
    <dbReference type="NCBI Taxonomy" id="2810512"/>
    <lineage>
        <taxon>Bacteria</taxon>
        <taxon>Pseudomonadati</taxon>
        <taxon>Bacteroidota</taxon>
        <taxon>Cytophagia</taxon>
        <taxon>Cytophagales</taxon>
        <taxon>Fulvivirgaceae</taxon>
        <taxon>Fulvivirga</taxon>
    </lineage>
</organism>
<dbReference type="RefSeq" id="WP_205722352.1">
    <property type="nucleotide sequence ID" value="NZ_CP070608.1"/>
</dbReference>
<dbReference type="Proteomes" id="UP000662783">
    <property type="component" value="Chromosome"/>
</dbReference>
<dbReference type="EMBL" id="CP070608">
    <property type="protein sequence ID" value="QSE97844.1"/>
    <property type="molecule type" value="Genomic_DNA"/>
</dbReference>
<feature type="chain" id="PRO_5038046920" evidence="1">
    <location>
        <begin position="19"/>
        <end position="394"/>
    </location>
</feature>
<evidence type="ECO:0000256" key="1">
    <source>
        <dbReference type="SAM" id="SignalP"/>
    </source>
</evidence>
<protein>
    <submittedName>
        <fullName evidence="3">Beta-lactamase family protein</fullName>
    </submittedName>
</protein>